<feature type="compositionally biased region" description="Basic residues" evidence="1">
    <location>
        <begin position="194"/>
        <end position="203"/>
    </location>
</feature>
<evidence type="ECO:0000313" key="3">
    <source>
        <dbReference type="EMBL" id="KAJ7760620.1"/>
    </source>
</evidence>
<feature type="domain" description="Prokaryotic-type class I peptide chain release factors" evidence="2">
    <location>
        <begin position="68"/>
        <end position="198"/>
    </location>
</feature>
<dbReference type="SUPFAM" id="SSF110916">
    <property type="entry name" value="Peptidyl-tRNA hydrolase domain-like"/>
    <property type="match status" value="1"/>
</dbReference>
<dbReference type="PANTHER" id="PTHR11075:SF54">
    <property type="entry name" value="LARGE RIBOSOMAL SUBUNIT PROTEIN ML62"/>
    <property type="match status" value="1"/>
</dbReference>
<proteinExistence type="predicted"/>
<dbReference type="InterPro" id="IPR000352">
    <property type="entry name" value="Pep_chain_release_fac_I"/>
</dbReference>
<feature type="region of interest" description="Disordered" evidence="1">
    <location>
        <begin position="180"/>
        <end position="203"/>
    </location>
</feature>
<dbReference type="GO" id="GO:0070126">
    <property type="term" value="P:mitochondrial translational termination"/>
    <property type="evidence" value="ECO:0007669"/>
    <property type="project" value="TreeGrafter"/>
</dbReference>
<reference evidence="3" key="1">
    <citation type="submission" date="2023-03" db="EMBL/GenBank/DDBJ databases">
        <title>Massive genome expansion in bonnet fungi (Mycena s.s.) driven by repeated elements and novel gene families across ecological guilds.</title>
        <authorList>
            <consortium name="Lawrence Berkeley National Laboratory"/>
            <person name="Harder C.B."/>
            <person name="Miyauchi S."/>
            <person name="Viragh M."/>
            <person name="Kuo A."/>
            <person name="Thoen E."/>
            <person name="Andreopoulos B."/>
            <person name="Lu D."/>
            <person name="Skrede I."/>
            <person name="Drula E."/>
            <person name="Henrissat B."/>
            <person name="Morin E."/>
            <person name="Kohler A."/>
            <person name="Barry K."/>
            <person name="LaButti K."/>
            <person name="Morin E."/>
            <person name="Salamov A."/>
            <person name="Lipzen A."/>
            <person name="Mereny Z."/>
            <person name="Hegedus B."/>
            <person name="Baldrian P."/>
            <person name="Stursova M."/>
            <person name="Weitz H."/>
            <person name="Taylor A."/>
            <person name="Grigoriev I.V."/>
            <person name="Nagy L.G."/>
            <person name="Martin F."/>
            <person name="Kauserud H."/>
        </authorList>
    </citation>
    <scope>NUCLEOTIDE SEQUENCE</scope>
    <source>
        <strain evidence="3">CBHHK188m</strain>
    </source>
</reference>
<dbReference type="AlphaFoldDB" id="A0AAD7NHG9"/>
<evidence type="ECO:0000256" key="1">
    <source>
        <dbReference type="SAM" id="MobiDB-lite"/>
    </source>
</evidence>
<comment type="caution">
    <text evidence="3">The sequence shown here is derived from an EMBL/GenBank/DDBJ whole genome shotgun (WGS) entry which is preliminary data.</text>
</comment>
<dbReference type="Pfam" id="PF00472">
    <property type="entry name" value="RF-1"/>
    <property type="match status" value="1"/>
</dbReference>
<dbReference type="EMBL" id="JARJLG010000048">
    <property type="protein sequence ID" value="KAJ7760620.1"/>
    <property type="molecule type" value="Genomic_DNA"/>
</dbReference>
<protein>
    <submittedName>
        <fullName evidence="3">RF-1 domain-containing protein</fullName>
    </submittedName>
</protein>
<dbReference type="InterPro" id="IPR052104">
    <property type="entry name" value="Mito_Release_Factor_mL62"/>
</dbReference>
<organism evidence="3 4">
    <name type="scientific">Mycena maculata</name>
    <dbReference type="NCBI Taxonomy" id="230809"/>
    <lineage>
        <taxon>Eukaryota</taxon>
        <taxon>Fungi</taxon>
        <taxon>Dikarya</taxon>
        <taxon>Basidiomycota</taxon>
        <taxon>Agaricomycotina</taxon>
        <taxon>Agaricomycetes</taxon>
        <taxon>Agaricomycetidae</taxon>
        <taxon>Agaricales</taxon>
        <taxon>Marasmiineae</taxon>
        <taxon>Mycenaceae</taxon>
        <taxon>Mycena</taxon>
    </lineage>
</organism>
<dbReference type="GO" id="GO:0004045">
    <property type="term" value="F:peptidyl-tRNA hydrolase activity"/>
    <property type="evidence" value="ECO:0007669"/>
    <property type="project" value="TreeGrafter"/>
</dbReference>
<evidence type="ECO:0000259" key="2">
    <source>
        <dbReference type="Pfam" id="PF00472"/>
    </source>
</evidence>
<dbReference type="Proteomes" id="UP001215280">
    <property type="component" value="Unassembled WGS sequence"/>
</dbReference>
<keyword evidence="4" id="KW-1185">Reference proteome</keyword>
<dbReference type="GO" id="GO:0005762">
    <property type="term" value="C:mitochondrial large ribosomal subunit"/>
    <property type="evidence" value="ECO:0007669"/>
    <property type="project" value="TreeGrafter"/>
</dbReference>
<name>A0AAD7NHG9_9AGAR</name>
<evidence type="ECO:0000313" key="4">
    <source>
        <dbReference type="Proteomes" id="UP001215280"/>
    </source>
</evidence>
<sequence length="203" mass="22816">MKLAFSFLHPRPGLDHLYNFHAHLKLTLLRNAHTGSNPIILPPRLSSLDTPEENALARTWIERFRASEIPKGSVQLSFSRSSGPGGQNVNKVNTKATLRCLIHENWIPQWAKPELKRSPYYVSSSQLIQITATVHRSQSLNIDECLSKFHALLVAASSAALKTEPSEVQKKRVEALVKAAHARRRTEKSYRSSVKARRKGPPE</sequence>
<dbReference type="PANTHER" id="PTHR11075">
    <property type="entry name" value="PEPTIDE CHAIN RELEASE FACTOR"/>
    <property type="match status" value="1"/>
</dbReference>
<dbReference type="Gene3D" id="3.30.160.20">
    <property type="match status" value="1"/>
</dbReference>
<gene>
    <name evidence="3" type="ORF">DFH07DRAFT_816153</name>
</gene>
<accession>A0AAD7NHG9</accession>
<dbReference type="GO" id="GO:0016150">
    <property type="term" value="F:translation release factor activity, codon nonspecific"/>
    <property type="evidence" value="ECO:0007669"/>
    <property type="project" value="TreeGrafter"/>
</dbReference>